<gene>
    <name evidence="2" type="ORF">G4Z05_09715</name>
</gene>
<dbReference type="InterPro" id="IPR050248">
    <property type="entry name" value="Polysacc_deacetylase_ArnD"/>
</dbReference>
<dbReference type="CDD" id="cd10917">
    <property type="entry name" value="CE4_NodB_like_6s_7s"/>
    <property type="match status" value="1"/>
</dbReference>
<evidence type="ECO:0000313" key="3">
    <source>
        <dbReference type="Proteomes" id="UP000481621"/>
    </source>
</evidence>
<dbReference type="Proteomes" id="UP000481621">
    <property type="component" value="Unassembled WGS sequence"/>
</dbReference>
<sequence>MINEIQTQKKVVAITFDDGPNPIYTPKVLKIFSQAKGKATFFMIGEQMRNYPELVQQVAALGHEIGNHTYTHQKLSLLSYEDCLSEIEKTERLIEKLIGIKPTVFRPPFMDYHEDMVSLLQQKGYTMIGALNLMAQDWGQPGVDHILKTTRNVIKNGSILIFHDGYGNRSQTINAIQILVAELREQGYQLLTVSELLDLDKKEEAEVK</sequence>
<dbReference type="PROSITE" id="PS51677">
    <property type="entry name" value="NODB"/>
    <property type="match status" value="1"/>
</dbReference>
<dbReference type="AlphaFoldDB" id="A0A6B3TQU8"/>
<evidence type="ECO:0000313" key="2">
    <source>
        <dbReference type="EMBL" id="NEX79163.1"/>
    </source>
</evidence>
<dbReference type="EMBL" id="JAAIUV010000013">
    <property type="protein sequence ID" value="NEX79163.1"/>
    <property type="molecule type" value="Genomic_DNA"/>
</dbReference>
<protein>
    <submittedName>
        <fullName evidence="2">Polysaccharide deacetylase family protein</fullName>
    </submittedName>
</protein>
<reference evidence="2" key="1">
    <citation type="submission" date="2020-02" db="EMBL/GenBank/DDBJ databases">
        <title>Bacillus sedimentmangrovi sp. nov., isolated from sediment of the mangrove ecosystem.</title>
        <authorList>
            <person name="Liu G."/>
        </authorList>
    </citation>
    <scope>NUCLEOTIDE SEQUENCE [LARGE SCALE GENOMIC DNA]</scope>
    <source>
        <strain evidence="2">SgZ-7</strain>
    </source>
</reference>
<dbReference type="Pfam" id="PF01522">
    <property type="entry name" value="Polysacc_deac_1"/>
    <property type="match status" value="1"/>
</dbReference>
<evidence type="ECO:0000259" key="1">
    <source>
        <dbReference type="PROSITE" id="PS51677"/>
    </source>
</evidence>
<dbReference type="SUPFAM" id="SSF88713">
    <property type="entry name" value="Glycoside hydrolase/deacetylase"/>
    <property type="match status" value="1"/>
</dbReference>
<dbReference type="Gene3D" id="3.20.20.370">
    <property type="entry name" value="Glycoside hydrolase/deacetylase"/>
    <property type="match status" value="1"/>
</dbReference>
<name>A0A6B3TQU8_9BACI</name>
<proteinExistence type="predicted"/>
<dbReference type="InterPro" id="IPR011330">
    <property type="entry name" value="Glyco_hydro/deAcase_b/a-brl"/>
</dbReference>
<accession>A0A6B3TQU8</accession>
<dbReference type="InterPro" id="IPR002509">
    <property type="entry name" value="NODB_dom"/>
</dbReference>
<dbReference type="GO" id="GO:0016810">
    <property type="term" value="F:hydrolase activity, acting on carbon-nitrogen (but not peptide) bonds"/>
    <property type="evidence" value="ECO:0007669"/>
    <property type="project" value="InterPro"/>
</dbReference>
<dbReference type="RefSeq" id="WP_163251780.1">
    <property type="nucleotide sequence ID" value="NZ_JAAIUV010000013.1"/>
</dbReference>
<organism evidence="2 3">
    <name type="scientific">Neobacillus thermocopriae</name>
    <dbReference type="NCBI Taxonomy" id="1215031"/>
    <lineage>
        <taxon>Bacteria</taxon>
        <taxon>Bacillati</taxon>
        <taxon>Bacillota</taxon>
        <taxon>Bacilli</taxon>
        <taxon>Bacillales</taxon>
        <taxon>Bacillaceae</taxon>
        <taxon>Neobacillus</taxon>
    </lineage>
</organism>
<comment type="caution">
    <text evidence="2">The sequence shown here is derived from an EMBL/GenBank/DDBJ whole genome shotgun (WGS) entry which is preliminary data.</text>
</comment>
<dbReference type="GO" id="GO:0005975">
    <property type="term" value="P:carbohydrate metabolic process"/>
    <property type="evidence" value="ECO:0007669"/>
    <property type="project" value="InterPro"/>
</dbReference>
<feature type="domain" description="NodB homology" evidence="1">
    <location>
        <begin position="10"/>
        <end position="191"/>
    </location>
</feature>
<keyword evidence="3" id="KW-1185">Reference proteome</keyword>
<dbReference type="PANTHER" id="PTHR10587">
    <property type="entry name" value="GLYCOSYL TRANSFERASE-RELATED"/>
    <property type="match status" value="1"/>
</dbReference>